<proteinExistence type="predicted"/>
<feature type="compositionally biased region" description="Polar residues" evidence="1">
    <location>
        <begin position="1"/>
        <end position="24"/>
    </location>
</feature>
<dbReference type="OrthoDB" id="4578793at2"/>
<evidence type="ECO:0000313" key="2">
    <source>
        <dbReference type="EMBL" id="RKF25961.1"/>
    </source>
</evidence>
<feature type="region of interest" description="Disordered" evidence="1">
    <location>
        <begin position="157"/>
        <end position="218"/>
    </location>
</feature>
<dbReference type="RefSeq" id="WP_120329584.1">
    <property type="nucleotide sequence ID" value="NZ_JBITMZ010000010.1"/>
</dbReference>
<comment type="caution">
    <text evidence="2">The sequence shown here is derived from an EMBL/GenBank/DDBJ whole genome shotgun (WGS) entry which is preliminary data.</text>
</comment>
<protein>
    <recommendedName>
        <fullName evidence="4">DUF3618 domain-containing protein</fullName>
    </recommendedName>
</protein>
<gene>
    <name evidence="2" type="ORF">D7I43_17420</name>
</gene>
<reference evidence="2 3" key="1">
    <citation type="journal article" date="2018" name="Int. J. Syst. Evol. Microbiol.">
        <title>Micromonospora globbae sp. nov., an endophytic actinomycete isolated from roots of Globba winitii C. H. Wright.</title>
        <authorList>
            <person name="Kuncharoen N."/>
            <person name="Pittayakhajonwut P."/>
            <person name="Tanasupawat S."/>
        </authorList>
    </citation>
    <scope>NUCLEOTIDE SEQUENCE [LARGE SCALE GENOMIC DNA]</scope>
    <source>
        <strain evidence="2 3">WPS1-2</strain>
    </source>
</reference>
<name>A0A420EZ07_9ACTN</name>
<evidence type="ECO:0008006" key="4">
    <source>
        <dbReference type="Google" id="ProtNLM"/>
    </source>
</evidence>
<dbReference type="Proteomes" id="UP000285744">
    <property type="component" value="Unassembled WGS sequence"/>
</dbReference>
<feature type="region of interest" description="Disordered" evidence="1">
    <location>
        <begin position="1"/>
        <end position="96"/>
    </location>
</feature>
<evidence type="ECO:0000313" key="3">
    <source>
        <dbReference type="Proteomes" id="UP000285744"/>
    </source>
</evidence>
<feature type="compositionally biased region" description="Low complexity" evidence="1">
    <location>
        <begin position="25"/>
        <end position="41"/>
    </location>
</feature>
<sequence>MTAINQNRPPGGTTEQARQQASRVGQQTAHAGGQIGHAAAEQGREVAAQARYQAQHLTHEATSQLREQARMQQHRAAEGLRGLGRELGSVAERTDSGMTGEVVRRVADAAQRAAGWLDEREPADVLHEVRDYARRNPGRFLAGAAVAGLLFGRLTRSLTSSPDGERPERRMPPGGQPYEREVTAPYTAESAYSGAARAENVSPDGRRQEPGVPGGVAP</sequence>
<dbReference type="AlphaFoldDB" id="A0A420EZ07"/>
<organism evidence="2 3">
    <name type="scientific">Micromonospora globbae</name>
    <dbReference type="NCBI Taxonomy" id="1894969"/>
    <lineage>
        <taxon>Bacteria</taxon>
        <taxon>Bacillati</taxon>
        <taxon>Actinomycetota</taxon>
        <taxon>Actinomycetes</taxon>
        <taxon>Micromonosporales</taxon>
        <taxon>Micromonosporaceae</taxon>
        <taxon>Micromonospora</taxon>
    </lineage>
</organism>
<evidence type="ECO:0000256" key="1">
    <source>
        <dbReference type="SAM" id="MobiDB-lite"/>
    </source>
</evidence>
<dbReference type="EMBL" id="RAQQ01000012">
    <property type="protein sequence ID" value="RKF25961.1"/>
    <property type="molecule type" value="Genomic_DNA"/>
</dbReference>
<accession>A0A420EZ07</accession>